<evidence type="ECO:0000313" key="4">
    <source>
        <dbReference type="Proteomes" id="UP000008810"/>
    </source>
</evidence>
<dbReference type="EMBL" id="CM000881">
    <property type="protein sequence ID" value="KQK08920.1"/>
    <property type="molecule type" value="Genomic_DNA"/>
</dbReference>
<evidence type="ECO:0000256" key="1">
    <source>
        <dbReference type="SAM" id="MobiDB-lite"/>
    </source>
</evidence>
<dbReference type="Gramene" id="KQK08920">
    <property type="protein sequence ID" value="KQK08920"/>
    <property type="gene ID" value="BRADI_2g44864v3"/>
</dbReference>
<feature type="region of interest" description="Disordered" evidence="1">
    <location>
        <begin position="63"/>
        <end position="82"/>
    </location>
</feature>
<feature type="compositionally biased region" description="Pro residues" evidence="1">
    <location>
        <begin position="7"/>
        <end position="20"/>
    </location>
</feature>
<reference evidence="2" key="2">
    <citation type="submission" date="2017-06" db="EMBL/GenBank/DDBJ databases">
        <title>WGS assembly of Brachypodium distachyon.</title>
        <authorList>
            <consortium name="The International Brachypodium Initiative"/>
            <person name="Lucas S."/>
            <person name="Harmon-Smith M."/>
            <person name="Lail K."/>
            <person name="Tice H."/>
            <person name="Grimwood J."/>
            <person name="Bruce D."/>
            <person name="Barry K."/>
            <person name="Shu S."/>
            <person name="Lindquist E."/>
            <person name="Wang M."/>
            <person name="Pitluck S."/>
            <person name="Vogel J.P."/>
            <person name="Garvin D.F."/>
            <person name="Mockler T.C."/>
            <person name="Schmutz J."/>
            <person name="Rokhsar D."/>
            <person name="Bevan M.W."/>
        </authorList>
    </citation>
    <scope>NUCLEOTIDE SEQUENCE</scope>
    <source>
        <strain evidence="2">Bd21</strain>
    </source>
</reference>
<proteinExistence type="predicted"/>
<dbReference type="Proteomes" id="UP000008810">
    <property type="component" value="Chromosome 2"/>
</dbReference>
<protein>
    <submittedName>
        <fullName evidence="2 3">Uncharacterized protein</fullName>
    </submittedName>
</protein>
<feature type="region of interest" description="Disordered" evidence="1">
    <location>
        <begin position="131"/>
        <end position="156"/>
    </location>
</feature>
<name>A0A0Q3GC53_BRADI</name>
<dbReference type="AlphaFoldDB" id="A0A0Q3GC53"/>
<feature type="non-terminal residue" evidence="2">
    <location>
        <position position="1"/>
    </location>
</feature>
<accession>A0A0Q3GC53</accession>
<evidence type="ECO:0000313" key="2">
    <source>
        <dbReference type="EMBL" id="KQK08920.1"/>
    </source>
</evidence>
<feature type="compositionally biased region" description="Basic residues" evidence="1">
    <location>
        <begin position="63"/>
        <end position="79"/>
    </location>
</feature>
<keyword evidence="4" id="KW-1185">Reference proteome</keyword>
<organism evidence="2">
    <name type="scientific">Brachypodium distachyon</name>
    <name type="common">Purple false brome</name>
    <name type="synonym">Trachynia distachya</name>
    <dbReference type="NCBI Taxonomy" id="15368"/>
    <lineage>
        <taxon>Eukaryota</taxon>
        <taxon>Viridiplantae</taxon>
        <taxon>Streptophyta</taxon>
        <taxon>Embryophyta</taxon>
        <taxon>Tracheophyta</taxon>
        <taxon>Spermatophyta</taxon>
        <taxon>Magnoliopsida</taxon>
        <taxon>Liliopsida</taxon>
        <taxon>Poales</taxon>
        <taxon>Poaceae</taxon>
        <taxon>BOP clade</taxon>
        <taxon>Pooideae</taxon>
        <taxon>Stipodae</taxon>
        <taxon>Brachypodieae</taxon>
        <taxon>Brachypodium</taxon>
    </lineage>
</organism>
<reference evidence="3" key="3">
    <citation type="submission" date="2018-08" db="UniProtKB">
        <authorList>
            <consortium name="EnsemblPlants"/>
        </authorList>
    </citation>
    <scope>IDENTIFICATION</scope>
    <source>
        <strain evidence="3">cv. Bd21</strain>
    </source>
</reference>
<dbReference type="EnsemblPlants" id="KQK08920">
    <property type="protein sequence ID" value="KQK08920"/>
    <property type="gene ID" value="BRADI_2g44864v3"/>
</dbReference>
<gene>
    <name evidence="2" type="ORF">BRADI_2g44864v3</name>
</gene>
<reference evidence="2 3" key="1">
    <citation type="journal article" date="2010" name="Nature">
        <title>Genome sequencing and analysis of the model grass Brachypodium distachyon.</title>
        <authorList>
            <consortium name="International Brachypodium Initiative"/>
        </authorList>
    </citation>
    <scope>NUCLEOTIDE SEQUENCE [LARGE SCALE GENOMIC DNA]</scope>
    <source>
        <strain evidence="2 3">Bd21</strain>
    </source>
</reference>
<dbReference type="InParanoid" id="A0A0Q3GC53"/>
<feature type="compositionally biased region" description="Basic residues" evidence="1">
    <location>
        <begin position="147"/>
        <end position="156"/>
    </location>
</feature>
<sequence length="156" mass="18379">SCSLPPIFSPSPAARPPPSPRSARSITLHLPPRYSFHPFPLLRSEPSLSSARPRRRWICRPAHLRRASPTRPSRRRLRRAERTHERWRLLRRAARTSARRRLLRQGARTRWRRRRLRRAVHPHLRRCSKLGRRHCLHPRPPAPASGGRHRQLLQGG</sequence>
<evidence type="ECO:0000313" key="3">
    <source>
        <dbReference type="EnsemblPlants" id="KQK08920"/>
    </source>
</evidence>
<feature type="region of interest" description="Disordered" evidence="1">
    <location>
        <begin position="1"/>
        <end position="24"/>
    </location>
</feature>